<sequence>MVSRRSFLKSGSLISTLVASAVIGLVVLTSLVFWERREVSGRRPEAGRMISLPRPRTEGPMSVEQALQRRRSRRNYRNEPLKLEHVSQLLWAATGVTAPHLWTGLRTAPSAGGLYPLETYIVVRENGVEELEAGVYHYNPHRHELSVVAKGDYSRNLMSACVDQEWVGSTAFNIVFTAVVERTSVKYGGRALQYIFQESGHAAQNVYLQAEALGLGCVVIGAFYEDEIRHILGINEAELPVYVMPVGRPA</sequence>
<dbReference type="InterPro" id="IPR000415">
    <property type="entry name" value="Nitroreductase-like"/>
</dbReference>
<dbReference type="AlphaFoldDB" id="A0A7C5LBN3"/>
<name>A0A7C5LBN3_CALS0</name>
<dbReference type="InterPro" id="IPR020051">
    <property type="entry name" value="SagB-type_dehydrogenase"/>
</dbReference>
<evidence type="ECO:0000259" key="3">
    <source>
        <dbReference type="Pfam" id="PF00881"/>
    </source>
</evidence>
<keyword evidence="2" id="KW-0472">Membrane</keyword>
<dbReference type="NCBIfam" id="TIGR03605">
    <property type="entry name" value="antibiot_sagB"/>
    <property type="match status" value="1"/>
</dbReference>
<dbReference type="PANTHER" id="PTHR43745:SF2">
    <property type="entry name" value="NITROREDUCTASE MJ1384-RELATED"/>
    <property type="match status" value="1"/>
</dbReference>
<reference evidence="4" key="1">
    <citation type="journal article" date="2020" name="mSystems">
        <title>Genome- and Community-Level Interaction Insights into Carbon Utilization and Element Cycling Functions of Hydrothermarchaeota in Hydrothermal Sediment.</title>
        <authorList>
            <person name="Zhou Z."/>
            <person name="Liu Y."/>
            <person name="Xu W."/>
            <person name="Pan J."/>
            <person name="Luo Z.H."/>
            <person name="Li M."/>
        </authorList>
    </citation>
    <scope>NUCLEOTIDE SEQUENCE [LARGE SCALE GENOMIC DNA]</scope>
    <source>
        <strain evidence="4">SpSt-1056</strain>
    </source>
</reference>
<protein>
    <submittedName>
        <fullName evidence="4">SagB/ThcOx family dehydrogenase</fullName>
    </submittedName>
</protein>
<gene>
    <name evidence="4" type="ORF">ENM11_01720</name>
</gene>
<keyword evidence="2" id="KW-0812">Transmembrane</keyword>
<evidence type="ECO:0000313" key="4">
    <source>
        <dbReference type="EMBL" id="HHK67861.1"/>
    </source>
</evidence>
<feature type="region of interest" description="Disordered" evidence="1">
    <location>
        <begin position="45"/>
        <end position="70"/>
    </location>
</feature>
<comment type="caution">
    <text evidence="4">The sequence shown here is derived from an EMBL/GenBank/DDBJ whole genome shotgun (WGS) entry which is preliminary data.</text>
</comment>
<accession>A0A7C5LBN3</accession>
<dbReference type="GO" id="GO:0016491">
    <property type="term" value="F:oxidoreductase activity"/>
    <property type="evidence" value="ECO:0007669"/>
    <property type="project" value="InterPro"/>
</dbReference>
<organism evidence="4">
    <name type="scientific">Caldiarchaeum subterraneum</name>
    <dbReference type="NCBI Taxonomy" id="311458"/>
    <lineage>
        <taxon>Archaea</taxon>
        <taxon>Nitrososphaerota</taxon>
        <taxon>Candidatus Caldarchaeales</taxon>
        <taxon>Candidatus Caldarchaeaceae</taxon>
        <taxon>Candidatus Caldarchaeum</taxon>
    </lineage>
</organism>
<dbReference type="InterPro" id="IPR029479">
    <property type="entry name" value="Nitroreductase"/>
</dbReference>
<dbReference type="InterPro" id="IPR052544">
    <property type="entry name" value="Bacteriocin_Proc_Enz"/>
</dbReference>
<dbReference type="EMBL" id="DRWN01000015">
    <property type="protein sequence ID" value="HHK67861.1"/>
    <property type="molecule type" value="Genomic_DNA"/>
</dbReference>
<evidence type="ECO:0000256" key="1">
    <source>
        <dbReference type="SAM" id="MobiDB-lite"/>
    </source>
</evidence>
<evidence type="ECO:0000256" key="2">
    <source>
        <dbReference type="SAM" id="Phobius"/>
    </source>
</evidence>
<feature type="domain" description="Nitroreductase" evidence="3">
    <location>
        <begin position="68"/>
        <end position="248"/>
    </location>
</feature>
<keyword evidence="2" id="KW-1133">Transmembrane helix</keyword>
<dbReference type="SUPFAM" id="SSF55469">
    <property type="entry name" value="FMN-dependent nitroreductase-like"/>
    <property type="match status" value="1"/>
</dbReference>
<dbReference type="Pfam" id="PF00881">
    <property type="entry name" value="Nitroreductase"/>
    <property type="match status" value="1"/>
</dbReference>
<dbReference type="Gene3D" id="3.40.109.10">
    <property type="entry name" value="NADH Oxidase"/>
    <property type="match status" value="1"/>
</dbReference>
<proteinExistence type="predicted"/>
<dbReference type="PANTHER" id="PTHR43745">
    <property type="entry name" value="NITROREDUCTASE MJ1384-RELATED"/>
    <property type="match status" value="1"/>
</dbReference>
<feature type="transmembrane region" description="Helical" evidence="2">
    <location>
        <begin position="12"/>
        <end position="34"/>
    </location>
</feature>
<dbReference type="CDD" id="cd02142">
    <property type="entry name" value="McbC_SagB-like_oxidoreductase"/>
    <property type="match status" value="1"/>
</dbReference>